<dbReference type="EMBL" id="JAJGAK010000001">
    <property type="protein sequence ID" value="MCC8361605.1"/>
    <property type="molecule type" value="Genomic_DNA"/>
</dbReference>
<dbReference type="PROSITE" id="PS51199">
    <property type="entry name" value="SF4_HELICASE"/>
    <property type="match status" value="1"/>
</dbReference>
<gene>
    <name evidence="2" type="ORF">LK996_00715</name>
</gene>
<dbReference type="InterPro" id="IPR027032">
    <property type="entry name" value="Twinkle-like"/>
</dbReference>
<accession>A0ABS8JDL7</accession>
<evidence type="ECO:0000313" key="2">
    <source>
        <dbReference type="EMBL" id="MCC8361605.1"/>
    </source>
</evidence>
<dbReference type="InterPro" id="IPR027417">
    <property type="entry name" value="P-loop_NTPase"/>
</dbReference>
<evidence type="ECO:0000259" key="1">
    <source>
        <dbReference type="PROSITE" id="PS51199"/>
    </source>
</evidence>
<keyword evidence="3" id="KW-1185">Reference proteome</keyword>
<dbReference type="Pfam" id="PF13155">
    <property type="entry name" value="Toprim_2"/>
    <property type="match status" value="1"/>
</dbReference>
<comment type="caution">
    <text evidence="2">The sequence shown here is derived from an EMBL/GenBank/DDBJ whole genome shotgun (WGS) entry which is preliminary data.</text>
</comment>
<evidence type="ECO:0000313" key="3">
    <source>
        <dbReference type="Proteomes" id="UP001165293"/>
    </source>
</evidence>
<dbReference type="PANTHER" id="PTHR12873">
    <property type="entry name" value="T7-LIKE MITOCHONDRIAL DNA HELICASE"/>
    <property type="match status" value="1"/>
</dbReference>
<dbReference type="Gene3D" id="3.40.50.300">
    <property type="entry name" value="P-loop containing nucleotide triphosphate hydrolases"/>
    <property type="match status" value="1"/>
</dbReference>
<dbReference type="RefSeq" id="WP_230525259.1">
    <property type="nucleotide sequence ID" value="NZ_JAJGAK010000001.1"/>
</dbReference>
<reference evidence="2" key="1">
    <citation type="submission" date="2021-10" db="EMBL/GenBank/DDBJ databases">
        <authorList>
            <person name="Lyu M."/>
            <person name="Wang X."/>
            <person name="Meng X."/>
            <person name="Xu K."/>
        </authorList>
    </citation>
    <scope>NUCLEOTIDE SEQUENCE</scope>
    <source>
        <strain evidence="2">A6</strain>
    </source>
</reference>
<dbReference type="Gene3D" id="3.40.1360.10">
    <property type="match status" value="1"/>
</dbReference>
<feature type="domain" description="SF4 helicase" evidence="1">
    <location>
        <begin position="315"/>
        <end position="578"/>
    </location>
</feature>
<dbReference type="Proteomes" id="UP001165293">
    <property type="component" value="Unassembled WGS sequence"/>
</dbReference>
<proteinExistence type="predicted"/>
<dbReference type="SMART" id="SM00493">
    <property type="entry name" value="TOPRIM"/>
    <property type="match status" value="1"/>
</dbReference>
<organism evidence="2 3">
    <name type="scientific">Noviluteimonas lactosilytica</name>
    <dbReference type="NCBI Taxonomy" id="2888523"/>
    <lineage>
        <taxon>Bacteria</taxon>
        <taxon>Pseudomonadati</taxon>
        <taxon>Pseudomonadota</taxon>
        <taxon>Gammaproteobacteria</taxon>
        <taxon>Lysobacterales</taxon>
        <taxon>Lysobacteraceae</taxon>
        <taxon>Noviluteimonas</taxon>
    </lineage>
</organism>
<dbReference type="PANTHER" id="PTHR12873:SF0">
    <property type="entry name" value="TWINKLE MTDNA HELICASE"/>
    <property type="match status" value="1"/>
</dbReference>
<dbReference type="InterPro" id="IPR006171">
    <property type="entry name" value="TOPRIM_dom"/>
</dbReference>
<protein>
    <submittedName>
        <fullName evidence="2">Toprim domain-containing protein</fullName>
    </submittedName>
</protein>
<dbReference type="InterPro" id="IPR034154">
    <property type="entry name" value="TOPRIM_DnaG/twinkle"/>
</dbReference>
<name>A0ABS8JDL7_9GAMM</name>
<dbReference type="InterPro" id="IPR007694">
    <property type="entry name" value="DNA_helicase_DnaB-like_C"/>
</dbReference>
<dbReference type="Pfam" id="PF13481">
    <property type="entry name" value="AAA_25"/>
    <property type="match status" value="1"/>
</dbReference>
<dbReference type="SUPFAM" id="SSF56731">
    <property type="entry name" value="DNA primase core"/>
    <property type="match status" value="1"/>
</dbReference>
<dbReference type="SUPFAM" id="SSF52540">
    <property type="entry name" value="P-loop containing nucleoside triphosphate hydrolases"/>
    <property type="match status" value="1"/>
</dbReference>
<sequence>MLAQRAEDVAAMLLPEGARQGREWCVGSLGGEAGASLKVHLGGSKAGVWADFATGESGDLLDLWAGVRGLTLTQAIAQVHAYLGLREHRIENPGRSYRRPSREGVSSLPPQIAEWLSTVRKISPETAVRFKLASRKGALMFPYLRGGELVAAKYRKVPAKEFFVDADCEPCLFGWQALTGRERSVVLCEGEMDALAFAEYGVPALSVPFGGGNGAKQARWIESEFDRLSQFDTLFLALDDDLAGQQATAEIVKRLGRERCRLVTLPRKDANACLMDQIPRDEIVAALSASRTLDPEQLRQASEFADALVEEFAAAVGQEAGIRLPWQKAGDQVVLRPEEVSIWLGVNGHGKSQGMGQVTLGALVQDYRCCVASMEFKPVKWLKRMVRQATATEQPTAGYVRHVAHWFHDKLWVFDTTGTAKVDVILEVFAYAARRYGVQFFLIDNLAKCGFDEDDYSGQKRFVDRLTDFAKEYSVHVALVHHMRKGETEDKPGGKLDAKGSGGITDMVDTCAVWWRNKPKERAIKKARLKREEPEEDVLGKPDALLLFDKQRNGECEPTFALWFDQRSTQFLAHVRERPTRFVCPAVADDLGPTRA</sequence>
<dbReference type="CDD" id="cd01029">
    <property type="entry name" value="TOPRIM_primases"/>
    <property type="match status" value="1"/>
</dbReference>